<dbReference type="InterPro" id="IPR045864">
    <property type="entry name" value="aa-tRNA-synth_II/BPL/LPL"/>
</dbReference>
<evidence type="ECO:0000313" key="4">
    <source>
        <dbReference type="Proteomes" id="UP000254938"/>
    </source>
</evidence>
<protein>
    <submittedName>
        <fullName evidence="3">Threonyl-tRNA synthetase</fullName>
        <ecNumber evidence="3">6.1.1.3</ecNumber>
    </submittedName>
</protein>
<dbReference type="GO" id="GO:0006435">
    <property type="term" value="P:threonyl-tRNA aminoacylation"/>
    <property type="evidence" value="ECO:0007669"/>
    <property type="project" value="TreeGrafter"/>
</dbReference>
<name>A0A377TXL9_KLEPN</name>
<sequence>MVFWHNDGWTIFRELETFVRSKLKEYQYQEVKGPFMMDRVLWEKTGHWDNYKDAMSPPLLRTVNTVSSR</sequence>
<evidence type="ECO:0000313" key="3">
    <source>
        <dbReference type="EMBL" id="STS83394.1"/>
    </source>
</evidence>
<dbReference type="EMBL" id="UGKQ01000007">
    <property type="protein sequence ID" value="STS83394.1"/>
    <property type="molecule type" value="Genomic_DNA"/>
</dbReference>
<dbReference type="EC" id="6.1.1.3" evidence="3"/>
<dbReference type="PROSITE" id="PS50862">
    <property type="entry name" value="AA_TRNA_LIGASE_II"/>
    <property type="match status" value="1"/>
</dbReference>
<keyword evidence="3" id="KW-0436">Ligase</keyword>
<dbReference type="PANTHER" id="PTHR11451">
    <property type="entry name" value="THREONINE-TRNA LIGASE"/>
    <property type="match status" value="1"/>
</dbReference>
<gene>
    <name evidence="3" type="primary">thrS_3</name>
    <name evidence="3" type="ORF">NCTC9140_05155</name>
</gene>
<dbReference type="Proteomes" id="UP000254938">
    <property type="component" value="Unassembled WGS sequence"/>
</dbReference>
<evidence type="ECO:0000256" key="1">
    <source>
        <dbReference type="ARBA" id="ARBA00022917"/>
    </source>
</evidence>
<reference evidence="3 4" key="1">
    <citation type="submission" date="2018-06" db="EMBL/GenBank/DDBJ databases">
        <authorList>
            <consortium name="Pathogen Informatics"/>
            <person name="Doyle S."/>
        </authorList>
    </citation>
    <scope>NUCLEOTIDE SEQUENCE [LARGE SCALE GENOMIC DNA]</scope>
    <source>
        <strain evidence="3 4">NCTC9140</strain>
    </source>
</reference>
<dbReference type="InterPro" id="IPR006195">
    <property type="entry name" value="aa-tRNA-synth_II"/>
</dbReference>
<keyword evidence="3" id="KW-0030">Aminoacyl-tRNA synthetase</keyword>
<dbReference type="Gene3D" id="3.30.930.10">
    <property type="entry name" value="Bira Bifunctional Protein, Domain 2"/>
    <property type="match status" value="1"/>
</dbReference>
<dbReference type="SUPFAM" id="SSF55681">
    <property type="entry name" value="Class II aaRS and biotin synthetases"/>
    <property type="match status" value="1"/>
</dbReference>
<organism evidence="3 4">
    <name type="scientific">Klebsiella pneumoniae</name>
    <dbReference type="NCBI Taxonomy" id="573"/>
    <lineage>
        <taxon>Bacteria</taxon>
        <taxon>Pseudomonadati</taxon>
        <taxon>Pseudomonadota</taxon>
        <taxon>Gammaproteobacteria</taxon>
        <taxon>Enterobacterales</taxon>
        <taxon>Enterobacteriaceae</taxon>
        <taxon>Klebsiella/Raoultella group</taxon>
        <taxon>Klebsiella</taxon>
        <taxon>Klebsiella pneumoniae complex</taxon>
    </lineage>
</organism>
<accession>A0A377TXL9</accession>
<evidence type="ECO:0000259" key="2">
    <source>
        <dbReference type="PROSITE" id="PS50862"/>
    </source>
</evidence>
<dbReference type="PANTHER" id="PTHR11451:SF44">
    <property type="entry name" value="THREONINE--TRNA LIGASE, CHLOROPLASTIC_MITOCHONDRIAL 2"/>
    <property type="match status" value="1"/>
</dbReference>
<dbReference type="GO" id="GO:0005829">
    <property type="term" value="C:cytosol"/>
    <property type="evidence" value="ECO:0007669"/>
    <property type="project" value="TreeGrafter"/>
</dbReference>
<dbReference type="AlphaFoldDB" id="A0A377TXL9"/>
<proteinExistence type="predicted"/>
<keyword evidence="1" id="KW-0648">Protein biosynthesis</keyword>
<feature type="domain" description="Aminoacyl-transfer RNA synthetases class-II family profile" evidence="2">
    <location>
        <begin position="1"/>
        <end position="55"/>
    </location>
</feature>
<dbReference type="GO" id="GO:0004829">
    <property type="term" value="F:threonine-tRNA ligase activity"/>
    <property type="evidence" value="ECO:0007669"/>
    <property type="project" value="UniProtKB-EC"/>
</dbReference>